<dbReference type="Pfam" id="PF14555">
    <property type="entry name" value="UBA_4"/>
    <property type="match status" value="1"/>
</dbReference>
<keyword evidence="3" id="KW-1185">Reference proteome</keyword>
<dbReference type="InterPro" id="IPR036249">
    <property type="entry name" value="Thioredoxin-like_sf"/>
</dbReference>
<dbReference type="RefSeq" id="XP_007872999.1">
    <property type="nucleotide sequence ID" value="XM_007874808.1"/>
</dbReference>
<dbReference type="SUPFAM" id="SSF54236">
    <property type="entry name" value="Ubiquitin-like"/>
    <property type="match status" value="1"/>
</dbReference>
<dbReference type="InterPro" id="IPR029071">
    <property type="entry name" value="Ubiquitin-like_domsf"/>
</dbReference>
<evidence type="ECO:0000313" key="2">
    <source>
        <dbReference type="EMBL" id="EMR10942.1"/>
    </source>
</evidence>
<dbReference type="OrthoDB" id="270602at2759"/>
<dbReference type="GO" id="GO:0043130">
    <property type="term" value="F:ubiquitin binding"/>
    <property type="evidence" value="ECO:0007669"/>
    <property type="project" value="EnsemblFungi"/>
</dbReference>
<dbReference type="STRING" id="1069680.M7NUG2"/>
<dbReference type="CDD" id="cd02958">
    <property type="entry name" value="UAS"/>
    <property type="match status" value="1"/>
</dbReference>
<dbReference type="PANTHER" id="PTHR23322:SF6">
    <property type="entry name" value="UBX DOMAIN-CONTAINING PROTEIN 7"/>
    <property type="match status" value="1"/>
</dbReference>
<protein>
    <recommendedName>
        <fullName evidence="1">UBX domain-containing protein</fullName>
    </recommendedName>
</protein>
<dbReference type="SUPFAM" id="SSF52833">
    <property type="entry name" value="Thioredoxin-like"/>
    <property type="match status" value="1"/>
</dbReference>
<dbReference type="EMBL" id="AFWA02000003">
    <property type="protein sequence ID" value="EMR10942.1"/>
    <property type="molecule type" value="Genomic_DNA"/>
</dbReference>
<dbReference type="Gene3D" id="1.10.8.10">
    <property type="entry name" value="DNA helicase RuvA subunit, C-terminal domain"/>
    <property type="match status" value="1"/>
</dbReference>
<dbReference type="SMART" id="SM00166">
    <property type="entry name" value="UBX"/>
    <property type="match status" value="1"/>
</dbReference>
<dbReference type="Gene3D" id="3.10.20.90">
    <property type="entry name" value="Phosphatidylinositol 3-kinase Catalytic Subunit, Chain A, domain 1"/>
    <property type="match status" value="1"/>
</dbReference>
<dbReference type="GO" id="GO:0043161">
    <property type="term" value="P:proteasome-mediated ubiquitin-dependent protein catabolic process"/>
    <property type="evidence" value="ECO:0007669"/>
    <property type="project" value="EnsemblFungi"/>
</dbReference>
<dbReference type="HOGENOM" id="CLU_021255_2_1_1"/>
<dbReference type="AlphaFoldDB" id="M7NUG2"/>
<dbReference type="InterPro" id="IPR006577">
    <property type="entry name" value="UAS"/>
</dbReference>
<evidence type="ECO:0000259" key="1">
    <source>
        <dbReference type="PROSITE" id="PS50033"/>
    </source>
</evidence>
<dbReference type="GeneID" id="19894784"/>
<dbReference type="GO" id="GO:0005634">
    <property type="term" value="C:nucleus"/>
    <property type="evidence" value="ECO:0007669"/>
    <property type="project" value="TreeGrafter"/>
</dbReference>
<dbReference type="VEuPathDB" id="FungiDB:PNEG_01087"/>
<dbReference type="SMART" id="SM00594">
    <property type="entry name" value="UAS"/>
    <property type="match status" value="1"/>
</dbReference>
<comment type="caution">
    <text evidence="2">The sequence shown here is derived from an EMBL/GenBank/DDBJ whole genome shotgun (WGS) entry which is preliminary data.</text>
</comment>
<dbReference type="PANTHER" id="PTHR23322">
    <property type="entry name" value="FAS-ASSOCIATED PROTEIN"/>
    <property type="match status" value="1"/>
</dbReference>
<reference evidence="3" key="1">
    <citation type="journal article" date="2016" name="Nat. Commun.">
        <title>Genome analysis of three Pneumocystis species reveals adaptation mechanisms to life exclusively in mammalian hosts.</title>
        <authorList>
            <person name="Ma L."/>
            <person name="Chen Z."/>
            <person name="Huang D.W."/>
            <person name="Kutty G."/>
            <person name="Ishihara M."/>
            <person name="Wang H."/>
            <person name="Abouelleil A."/>
            <person name="Bishop L."/>
            <person name="Davey E."/>
            <person name="Deng R."/>
            <person name="Deng X."/>
            <person name="Fan L."/>
            <person name="Fantoni G."/>
            <person name="Fitzgerald M."/>
            <person name="Gogineni E."/>
            <person name="Goldberg J.M."/>
            <person name="Handley G."/>
            <person name="Hu X."/>
            <person name="Huber C."/>
            <person name="Jiao X."/>
            <person name="Jones K."/>
            <person name="Levin J.Z."/>
            <person name="Liu Y."/>
            <person name="Macdonald P."/>
            <person name="Melnikov A."/>
            <person name="Raley C."/>
            <person name="Sassi M."/>
            <person name="Sherman B.T."/>
            <person name="Song X."/>
            <person name="Sykes S."/>
            <person name="Tran B."/>
            <person name="Walsh L."/>
            <person name="Xia Y."/>
            <person name="Yang J."/>
            <person name="Young S."/>
            <person name="Zeng Q."/>
            <person name="Zheng X."/>
            <person name="Stephens R."/>
            <person name="Nusbaum C."/>
            <person name="Birren B.W."/>
            <person name="Azadi P."/>
            <person name="Lempicki R.A."/>
            <person name="Cuomo C.A."/>
            <person name="Kovacs J.A."/>
        </authorList>
    </citation>
    <scope>NUCLEOTIDE SEQUENCE [LARGE SCALE GENOMIC DNA]</scope>
    <source>
        <strain evidence="3">B123</strain>
    </source>
</reference>
<gene>
    <name evidence="2" type="ORF">PNEG_01087</name>
</gene>
<dbReference type="Pfam" id="PF13899">
    <property type="entry name" value="Thioredoxin_7"/>
    <property type="match status" value="1"/>
</dbReference>
<feature type="domain" description="UBX" evidence="1">
    <location>
        <begin position="361"/>
        <end position="436"/>
    </location>
</feature>
<dbReference type="CDD" id="cd14348">
    <property type="entry name" value="UBA_p47"/>
    <property type="match status" value="1"/>
</dbReference>
<dbReference type="PROSITE" id="PS50033">
    <property type="entry name" value="UBX"/>
    <property type="match status" value="1"/>
</dbReference>
<dbReference type="InterPro" id="IPR001012">
    <property type="entry name" value="UBX_dom"/>
</dbReference>
<proteinExistence type="predicted"/>
<dbReference type="Proteomes" id="UP000011958">
    <property type="component" value="Unassembled WGS sequence"/>
</dbReference>
<name>M7NUG2_PNEMU</name>
<accession>M7NUG2</accession>
<dbReference type="Pfam" id="PF00789">
    <property type="entry name" value="UBX"/>
    <property type="match status" value="1"/>
</dbReference>
<dbReference type="Gene3D" id="3.40.30.10">
    <property type="entry name" value="Glutaredoxin"/>
    <property type="match status" value="1"/>
</dbReference>
<sequence>MDEAICQFCSVTYASLKEAKYYLYSSCMDLEQAIALYYESKNIKEGIEMPGEQNIFYDNLVQEAIEKNTKKDIFKGSDVSKNDDVNDLVVEKRNNISESNTSESMSKYTQLYLNRIRKSVFDQSFSTAWEDDEFSAASKERSKKSRPVYLFTPPFDIIKNIDFETAKEQAKNKMLWVMVNLQDNTDFLCQKLNRDLWKDQRVKDAILKNFIFLQYISTSSDGILYQQFYPIKEYPHISIIDPRTGERVKVWDSSVIEPDSFLMELHDFLEQYSLNPSFKNPITRKLSTKKVEDMSESEQINAALIASLNEKNKISNYKRVSSKDEVIVISDDSNINHNDTQNSLSLFEKIPAVTPPEPNAMSTDITNIQFRFSDGSKKVRLFNLSDKVSRLFEYIKSELSANSKEFELVFNRIKLINELDQTLEALKLKNVSITVEYS</sequence>
<evidence type="ECO:0000313" key="3">
    <source>
        <dbReference type="Proteomes" id="UP000011958"/>
    </source>
</evidence>
<dbReference type="eggNOG" id="KOG1364">
    <property type="taxonomic scope" value="Eukaryota"/>
</dbReference>
<dbReference type="OMA" id="IFMNTYK"/>
<organism evidence="2 3">
    <name type="scientific">Pneumocystis murina (strain B123)</name>
    <name type="common">Mouse pneumocystis pneumonia agent</name>
    <name type="synonym">Pneumocystis carinii f. sp. muris</name>
    <dbReference type="NCBI Taxonomy" id="1069680"/>
    <lineage>
        <taxon>Eukaryota</taxon>
        <taxon>Fungi</taxon>
        <taxon>Dikarya</taxon>
        <taxon>Ascomycota</taxon>
        <taxon>Taphrinomycotina</taxon>
        <taxon>Pneumocystomycetes</taxon>
        <taxon>Pneumocystaceae</taxon>
        <taxon>Pneumocystis</taxon>
    </lineage>
</organism>
<dbReference type="InterPro" id="IPR050730">
    <property type="entry name" value="UBX_domain-protein"/>
</dbReference>